<dbReference type="EMBL" id="ADAS02000110">
    <property type="protein sequence ID" value="OAV90050.1"/>
    <property type="molecule type" value="Genomic_DNA"/>
</dbReference>
<dbReference type="Proteomes" id="UP000005240">
    <property type="component" value="Unassembled WGS sequence"/>
</dbReference>
<reference evidence="4 5" key="3">
    <citation type="journal article" date="2017" name="G3 (Bethesda)">
        <title>Comparative analysis highlights variable genome content of wheat rusts and divergence of the mating loci.</title>
        <authorList>
            <person name="Cuomo C.A."/>
            <person name="Bakkeren G."/>
            <person name="Khalil H.B."/>
            <person name="Panwar V."/>
            <person name="Joly D."/>
            <person name="Linning R."/>
            <person name="Sakthikumar S."/>
            <person name="Song X."/>
            <person name="Adiconis X."/>
            <person name="Fan L."/>
            <person name="Goldberg J.M."/>
            <person name="Levin J.Z."/>
            <person name="Young S."/>
            <person name="Zeng Q."/>
            <person name="Anikster Y."/>
            <person name="Bruce M."/>
            <person name="Wang M."/>
            <person name="Yin C."/>
            <person name="McCallum B."/>
            <person name="Szabo L.J."/>
            <person name="Hulbert S."/>
            <person name="Chen X."/>
            <person name="Fellers J.P."/>
        </authorList>
    </citation>
    <scope>NUCLEOTIDE SEQUENCE</scope>
    <source>
        <strain evidence="4">isolate 1-1 / race 1 (BBBD)</strain>
        <strain evidence="5">Isolate 1-1 / race 1 (BBBD)</strain>
    </source>
</reference>
<evidence type="ECO:0000313" key="4">
    <source>
        <dbReference type="EnsemblFungi" id="PTTG_28457-t43_1-p1"/>
    </source>
</evidence>
<sequence length="174" mass="19436">MAHFIPCRKSMNAKHVPPKDRRTVGNRNKAVEQYLHHFRSSIGGTVRTGSGGVTPPACGGTGQAEALPGGGARGHEKPVVHPVFHVSVLCKHKPNKIAHQQRRTPEPVKVSSGDEWEVKGILESRRRGQTTQYLVSWPRFRLTENLWKPEANLKNSRDLLEEFNSKFPEAAARH</sequence>
<dbReference type="PROSITE" id="PS50013">
    <property type="entry name" value="CHROMO_2"/>
    <property type="match status" value="1"/>
</dbReference>
<feature type="region of interest" description="Disordered" evidence="1">
    <location>
        <begin position="42"/>
        <end position="73"/>
    </location>
</feature>
<dbReference type="Pfam" id="PF00385">
    <property type="entry name" value="Chromo"/>
    <property type="match status" value="1"/>
</dbReference>
<dbReference type="EnsemblFungi" id="PTTG_28457-t43_1">
    <property type="protein sequence ID" value="PTTG_28457-t43_1-p1"/>
    <property type="gene ID" value="PTTG_28457"/>
</dbReference>
<organism evidence="3">
    <name type="scientific">Puccinia triticina (isolate 1-1 / race 1 (BBBD))</name>
    <name type="common">Brown leaf rust fungus</name>
    <dbReference type="NCBI Taxonomy" id="630390"/>
    <lineage>
        <taxon>Eukaryota</taxon>
        <taxon>Fungi</taxon>
        <taxon>Dikarya</taxon>
        <taxon>Basidiomycota</taxon>
        <taxon>Pucciniomycotina</taxon>
        <taxon>Pucciniomycetes</taxon>
        <taxon>Pucciniales</taxon>
        <taxon>Pucciniaceae</taxon>
        <taxon>Puccinia</taxon>
    </lineage>
</organism>
<dbReference type="Gene3D" id="2.40.50.40">
    <property type="match status" value="1"/>
</dbReference>
<dbReference type="GO" id="GO:0006338">
    <property type="term" value="P:chromatin remodeling"/>
    <property type="evidence" value="ECO:0007669"/>
    <property type="project" value="UniProtKB-ARBA"/>
</dbReference>
<dbReference type="OrthoDB" id="2630497at2759"/>
<feature type="domain" description="Chromo" evidence="2">
    <location>
        <begin position="116"/>
        <end position="174"/>
    </location>
</feature>
<reference evidence="3" key="1">
    <citation type="submission" date="2009-11" db="EMBL/GenBank/DDBJ databases">
        <authorList>
            <consortium name="The Broad Institute Genome Sequencing Platform"/>
            <person name="Ward D."/>
            <person name="Feldgarden M."/>
            <person name="Earl A."/>
            <person name="Young S.K."/>
            <person name="Zeng Q."/>
            <person name="Koehrsen M."/>
            <person name="Alvarado L."/>
            <person name="Berlin A."/>
            <person name="Bochicchio J."/>
            <person name="Borenstein D."/>
            <person name="Chapman S.B."/>
            <person name="Chen Z."/>
            <person name="Engels R."/>
            <person name="Freedman E."/>
            <person name="Gellesch M."/>
            <person name="Goldberg J."/>
            <person name="Griggs A."/>
            <person name="Gujja S."/>
            <person name="Heilman E."/>
            <person name="Heiman D."/>
            <person name="Hepburn T."/>
            <person name="Howarth C."/>
            <person name="Jen D."/>
            <person name="Larson L."/>
            <person name="Lewis B."/>
            <person name="Mehta T."/>
            <person name="Park D."/>
            <person name="Pearson M."/>
            <person name="Roberts A."/>
            <person name="Saif S."/>
            <person name="Shea T."/>
            <person name="Shenoy N."/>
            <person name="Sisk P."/>
            <person name="Stolte C."/>
            <person name="Sykes S."/>
            <person name="Thomson T."/>
            <person name="Walk T."/>
            <person name="White J."/>
            <person name="Yandava C."/>
            <person name="Izard J."/>
            <person name="Baranova O.V."/>
            <person name="Blanton J.M."/>
            <person name="Tanner A.C."/>
            <person name="Dewhirst F.E."/>
            <person name="Haas B."/>
            <person name="Nusbaum C."/>
            <person name="Birren B."/>
        </authorList>
    </citation>
    <scope>NUCLEOTIDE SEQUENCE [LARGE SCALE GENOMIC DNA]</scope>
    <source>
        <strain evidence="3">1-1 BBBD Race 1</strain>
    </source>
</reference>
<gene>
    <name evidence="3" type="ORF">PTTG_28457</name>
</gene>
<dbReference type="AlphaFoldDB" id="A0A180GBL7"/>
<proteinExistence type="predicted"/>
<dbReference type="VEuPathDB" id="FungiDB:PTTG_28457"/>
<evidence type="ECO:0000313" key="5">
    <source>
        <dbReference type="Proteomes" id="UP000005240"/>
    </source>
</evidence>
<evidence type="ECO:0000256" key="1">
    <source>
        <dbReference type="SAM" id="MobiDB-lite"/>
    </source>
</evidence>
<reference evidence="4" key="4">
    <citation type="submission" date="2025-05" db="UniProtKB">
        <authorList>
            <consortium name="EnsemblFungi"/>
        </authorList>
    </citation>
    <scope>IDENTIFICATION</scope>
    <source>
        <strain evidence="4">isolate 1-1 / race 1 (BBBD)</strain>
    </source>
</reference>
<dbReference type="InterPro" id="IPR016197">
    <property type="entry name" value="Chromo-like_dom_sf"/>
</dbReference>
<reference evidence="3" key="2">
    <citation type="submission" date="2016-05" db="EMBL/GenBank/DDBJ databases">
        <title>Comparative analysis highlights variable genome content of wheat rusts and divergence of the mating loci.</title>
        <authorList>
            <person name="Cuomo C.A."/>
            <person name="Bakkeren G."/>
            <person name="Szabo L."/>
            <person name="Khalil H."/>
            <person name="Joly D."/>
            <person name="Goldberg J."/>
            <person name="Young S."/>
            <person name="Zeng Q."/>
            <person name="Fellers J."/>
        </authorList>
    </citation>
    <scope>NUCLEOTIDE SEQUENCE [LARGE SCALE GENOMIC DNA]</scope>
    <source>
        <strain evidence="3">1-1 BBBD Race 1</strain>
    </source>
</reference>
<dbReference type="InterPro" id="IPR000953">
    <property type="entry name" value="Chromo/chromo_shadow_dom"/>
</dbReference>
<dbReference type="STRING" id="630390.A0A180GBL7"/>
<keyword evidence="5" id="KW-1185">Reference proteome</keyword>
<dbReference type="CDD" id="cd00024">
    <property type="entry name" value="CD_CSD"/>
    <property type="match status" value="1"/>
</dbReference>
<dbReference type="InterPro" id="IPR023780">
    <property type="entry name" value="Chromo_domain"/>
</dbReference>
<dbReference type="SUPFAM" id="SSF54160">
    <property type="entry name" value="Chromo domain-like"/>
    <property type="match status" value="1"/>
</dbReference>
<evidence type="ECO:0000313" key="3">
    <source>
        <dbReference type="EMBL" id="OAV90050.1"/>
    </source>
</evidence>
<protein>
    <submittedName>
        <fullName evidence="4">Chromo domain-containing protein</fullName>
    </submittedName>
</protein>
<name>A0A180GBL7_PUCT1</name>
<evidence type="ECO:0000259" key="2">
    <source>
        <dbReference type="PROSITE" id="PS50013"/>
    </source>
</evidence>
<accession>A0A180GBL7</accession>